<accession>A0A6C0F2D2</accession>
<dbReference type="EMBL" id="MN739026">
    <property type="protein sequence ID" value="QHT35736.1"/>
    <property type="molecule type" value="Genomic_DNA"/>
</dbReference>
<sequence>MSLCIGVKKNGVQCDVIVVGEGQHLRCKTHKKTLEKVGPNQIRRDEMKYTHTRMTMEIYNHFQAILQLLLGAEYERQIRARSAAIREETIRYQLDLHSLEETITRETEENGGINADRPFIERRRAELNERWRIRAEQRAQMRQQHVHHQAVQAAVGGELAQLANDRQNVHTAVVVQKVKETMQKVLQIPVPPEYQTETLKTSGEIILECGLSRQAAWQMMAKYCGDEDIYDLGRGIYARVLNSVWQYIKASPHAADLKKILASEMRDNIGMCAQGNLSRLCNILSGYMEGLVVDVKSKNEVIGERLAPLMDIDNAEERAAAGLRVLEELHVPNEEHDIWLQPLIEA</sequence>
<reference evidence="1" key="1">
    <citation type="journal article" date="2020" name="Nature">
        <title>Giant virus diversity and host interactions through global metagenomics.</title>
        <authorList>
            <person name="Schulz F."/>
            <person name="Roux S."/>
            <person name="Paez-Espino D."/>
            <person name="Jungbluth S."/>
            <person name="Walsh D.A."/>
            <person name="Denef V.J."/>
            <person name="McMahon K.D."/>
            <person name="Konstantinidis K.T."/>
            <person name="Eloe-Fadrosh E.A."/>
            <person name="Kyrpides N.C."/>
            <person name="Woyke T."/>
        </authorList>
    </citation>
    <scope>NUCLEOTIDE SEQUENCE</scope>
    <source>
        <strain evidence="1">GVMAG-M-3300009181-41</strain>
    </source>
</reference>
<dbReference type="AlphaFoldDB" id="A0A6C0F2D2"/>
<protein>
    <submittedName>
        <fullName evidence="1">Uncharacterized protein</fullName>
    </submittedName>
</protein>
<evidence type="ECO:0000313" key="1">
    <source>
        <dbReference type="EMBL" id="QHT35736.1"/>
    </source>
</evidence>
<name>A0A6C0F2D2_9ZZZZ</name>
<organism evidence="1">
    <name type="scientific">viral metagenome</name>
    <dbReference type="NCBI Taxonomy" id="1070528"/>
    <lineage>
        <taxon>unclassified sequences</taxon>
        <taxon>metagenomes</taxon>
        <taxon>organismal metagenomes</taxon>
    </lineage>
</organism>
<proteinExistence type="predicted"/>